<accession>A0A0C9UKN7</accession>
<keyword evidence="2" id="KW-0645">Protease</keyword>
<dbReference type="GO" id="GO:0046872">
    <property type="term" value="F:metal ion binding"/>
    <property type="evidence" value="ECO:0007669"/>
    <property type="project" value="UniProtKB-KW"/>
</dbReference>
<evidence type="ECO:0000313" key="7">
    <source>
        <dbReference type="EMBL" id="KIJ26011.1"/>
    </source>
</evidence>
<dbReference type="InterPro" id="IPR012962">
    <property type="entry name" value="Pept_M54_archaemetzincn"/>
</dbReference>
<evidence type="ECO:0000256" key="6">
    <source>
        <dbReference type="ARBA" id="ARBA00023049"/>
    </source>
</evidence>
<dbReference type="SUPFAM" id="SSF55486">
    <property type="entry name" value="Metalloproteases ('zincins'), catalytic domain"/>
    <property type="match status" value="1"/>
</dbReference>
<keyword evidence="5" id="KW-0862">Zinc</keyword>
<dbReference type="Gene3D" id="3.40.390.10">
    <property type="entry name" value="Collagenase (Catalytic Domain)"/>
    <property type="match status" value="1"/>
</dbReference>
<dbReference type="OrthoDB" id="2365600at2759"/>
<reference evidence="7 8" key="1">
    <citation type="submission" date="2014-06" db="EMBL/GenBank/DDBJ databases">
        <title>Evolutionary Origins and Diversification of the Mycorrhizal Mutualists.</title>
        <authorList>
            <consortium name="DOE Joint Genome Institute"/>
            <consortium name="Mycorrhizal Genomics Consortium"/>
            <person name="Kohler A."/>
            <person name="Kuo A."/>
            <person name="Nagy L.G."/>
            <person name="Floudas D."/>
            <person name="Copeland A."/>
            <person name="Barry K.W."/>
            <person name="Cichocki N."/>
            <person name="Veneault-Fourrey C."/>
            <person name="LaButti K."/>
            <person name="Lindquist E.A."/>
            <person name="Lipzen A."/>
            <person name="Lundell T."/>
            <person name="Morin E."/>
            <person name="Murat C."/>
            <person name="Riley R."/>
            <person name="Ohm R."/>
            <person name="Sun H."/>
            <person name="Tunlid A."/>
            <person name="Henrissat B."/>
            <person name="Grigoriev I.V."/>
            <person name="Hibbett D.S."/>
            <person name="Martin F."/>
        </authorList>
    </citation>
    <scope>NUCLEOTIDE SEQUENCE [LARGE SCALE GENOMIC DNA]</scope>
    <source>
        <strain evidence="7 8">SS14</strain>
    </source>
</reference>
<evidence type="ECO:0000256" key="5">
    <source>
        <dbReference type="ARBA" id="ARBA00022833"/>
    </source>
</evidence>
<keyword evidence="4" id="KW-0378">Hydrolase</keyword>
<dbReference type="InterPro" id="IPR024079">
    <property type="entry name" value="MetalloPept_cat_dom_sf"/>
</dbReference>
<evidence type="ECO:0000256" key="3">
    <source>
        <dbReference type="ARBA" id="ARBA00022723"/>
    </source>
</evidence>
<gene>
    <name evidence="7" type="ORF">M422DRAFT_236724</name>
</gene>
<evidence type="ECO:0000256" key="1">
    <source>
        <dbReference type="ARBA" id="ARBA00001947"/>
    </source>
</evidence>
<comment type="cofactor">
    <cofactor evidence="1">
        <name>Zn(2+)</name>
        <dbReference type="ChEBI" id="CHEBI:29105"/>
    </cofactor>
</comment>
<keyword evidence="3" id="KW-0479">Metal-binding</keyword>
<dbReference type="GO" id="GO:0006508">
    <property type="term" value="P:proteolysis"/>
    <property type="evidence" value="ECO:0007669"/>
    <property type="project" value="UniProtKB-KW"/>
</dbReference>
<dbReference type="AlphaFoldDB" id="A0A0C9UKN7"/>
<keyword evidence="8" id="KW-1185">Reference proteome</keyword>
<dbReference type="CDD" id="cd11375">
    <property type="entry name" value="Peptidase_M54"/>
    <property type="match status" value="1"/>
</dbReference>
<name>A0A0C9UKN7_SPHS4</name>
<keyword evidence="6" id="KW-0482">Metalloprotease</keyword>
<dbReference type="HOGENOM" id="CLU_035433_2_1_1"/>
<evidence type="ECO:0000256" key="2">
    <source>
        <dbReference type="ARBA" id="ARBA00022670"/>
    </source>
</evidence>
<evidence type="ECO:0000256" key="4">
    <source>
        <dbReference type="ARBA" id="ARBA00022801"/>
    </source>
</evidence>
<dbReference type="PANTHER" id="PTHR15910">
    <property type="entry name" value="ARCHAEMETZINCIN"/>
    <property type="match status" value="1"/>
</dbReference>
<dbReference type="GO" id="GO:0008237">
    <property type="term" value="F:metallopeptidase activity"/>
    <property type="evidence" value="ECO:0007669"/>
    <property type="project" value="UniProtKB-KW"/>
</dbReference>
<dbReference type="Pfam" id="PF07998">
    <property type="entry name" value="Peptidase_M54"/>
    <property type="match status" value="1"/>
</dbReference>
<dbReference type="PANTHER" id="PTHR15910:SF1">
    <property type="entry name" value="ARCHAEMETZINCIN-2"/>
    <property type="match status" value="1"/>
</dbReference>
<sequence length="462" mass="50422">MSSSLHVPCAHRTLLLEPSAHATTAGYHPPTAGQLAAVLSTAKGSQSKKDVYGAGTFPAPLVLPNDELALDPECPGQDMKEWLGERKQISGKRKVIYVAAPPAVNDDASFVSNWVTPCSRSNNPPSTPSPTTSDITAYLSAFYHGVPVRPLPIPLSFALWDTESKAPLPKRSRSRPTSPKPTYIALCTDRDATRIRTRPDPTCTFLRQLCLDDLLDCAIAILPADAYALLLLVQHDLFEDADDFMCGRAYGGSRVAVVSMARYRPALDAQQGVERVHAWPACHCRAYVEACCSHEETRTKKRDAKRRKVEKGAEPEVVWQEVSPGTAQPAAAECPLELAVRAHATLPLLDTSSSSVPASPDALSALWLTRVCRTASHELGHCFGIEHCVYYACVMQGTASIGEDVRQPPYLCPVDLVKVLVASGARVKERYKALLGFNKKHEGTHMFDAFAAWIEARLRELD</sequence>
<evidence type="ECO:0000313" key="8">
    <source>
        <dbReference type="Proteomes" id="UP000054279"/>
    </source>
</evidence>
<proteinExistence type="predicted"/>
<dbReference type="EMBL" id="KN837388">
    <property type="protein sequence ID" value="KIJ26011.1"/>
    <property type="molecule type" value="Genomic_DNA"/>
</dbReference>
<organism evidence="7 8">
    <name type="scientific">Sphaerobolus stellatus (strain SS14)</name>
    <dbReference type="NCBI Taxonomy" id="990650"/>
    <lineage>
        <taxon>Eukaryota</taxon>
        <taxon>Fungi</taxon>
        <taxon>Dikarya</taxon>
        <taxon>Basidiomycota</taxon>
        <taxon>Agaricomycotina</taxon>
        <taxon>Agaricomycetes</taxon>
        <taxon>Phallomycetidae</taxon>
        <taxon>Geastrales</taxon>
        <taxon>Sphaerobolaceae</taxon>
        <taxon>Sphaerobolus</taxon>
    </lineage>
</organism>
<dbReference type="Proteomes" id="UP000054279">
    <property type="component" value="Unassembled WGS sequence"/>
</dbReference>
<protein>
    <submittedName>
        <fullName evidence="7">Uncharacterized protein</fullName>
    </submittedName>
</protein>